<dbReference type="Proteomes" id="UP000001191">
    <property type="component" value="Chromosome"/>
</dbReference>
<dbReference type="EnsemblBacteria" id="ACC81824">
    <property type="protein sequence ID" value="ACC81824"/>
    <property type="gene ID" value="Npun_R3409"/>
</dbReference>
<reference evidence="2" key="1">
    <citation type="submission" date="2008-04" db="EMBL/GenBank/DDBJ databases">
        <title>Complete sequence of chromosome of Nostoc punctiforme ATCC 29133.</title>
        <authorList>
            <consortium name="US DOE Joint Genome Institute"/>
            <person name="Copeland A."/>
            <person name="Lucas S."/>
            <person name="Lapidus A."/>
            <person name="Glavina del Rio T."/>
            <person name="Dalin E."/>
            <person name="Tice H."/>
            <person name="Pitluck S."/>
            <person name="Chain P."/>
            <person name="Malfatti S."/>
            <person name="Shin M."/>
            <person name="Vergez L."/>
            <person name="Schmutz J."/>
            <person name="Larimer F."/>
            <person name="Land M."/>
            <person name="Hauser L."/>
            <person name="Kyrpides N."/>
            <person name="Kim E."/>
            <person name="Meeks J.C."/>
            <person name="Elhai J."/>
            <person name="Campbell E.L."/>
            <person name="Thiel T."/>
            <person name="Longmire J."/>
            <person name="Potts M."/>
            <person name="Atlas R."/>
        </authorList>
    </citation>
    <scope>NUCLEOTIDE SEQUENCE [LARGE SCALE GENOMIC DNA]</scope>
    <source>
        <strain evidence="2">ATCC 29133 / PCC 73102</strain>
    </source>
</reference>
<accession>B2J0X3</accession>
<protein>
    <submittedName>
        <fullName evidence="1">Uncharacterized protein</fullName>
    </submittedName>
</protein>
<dbReference type="AlphaFoldDB" id="B2J0X3"/>
<reference evidence="1 2" key="2">
    <citation type="journal article" date="2013" name="Plant Physiol.">
        <title>A Nostoc punctiforme Sugar Transporter Necessary to Establish a Cyanobacterium-Plant Symbiosis.</title>
        <authorList>
            <person name="Ekman M."/>
            <person name="Picossi S."/>
            <person name="Campbell E.L."/>
            <person name="Meeks J.C."/>
            <person name="Flores E."/>
        </authorList>
    </citation>
    <scope>NUCLEOTIDE SEQUENCE [LARGE SCALE GENOMIC DNA]</scope>
    <source>
        <strain evidence="2">ATCC 29133 / PCC 73102</strain>
    </source>
</reference>
<dbReference type="KEGG" id="npu:Npun_R3409"/>
<gene>
    <name evidence="1" type="ordered locus">Npun_R3409</name>
</gene>
<dbReference type="PhylomeDB" id="B2J0X3"/>
<dbReference type="OrthoDB" id="488502at2"/>
<dbReference type="EMBL" id="CP001037">
    <property type="protein sequence ID" value="ACC81824.1"/>
    <property type="molecule type" value="Genomic_DNA"/>
</dbReference>
<keyword evidence="2" id="KW-1185">Reference proteome</keyword>
<evidence type="ECO:0000313" key="2">
    <source>
        <dbReference type="Proteomes" id="UP000001191"/>
    </source>
</evidence>
<evidence type="ECO:0000313" key="1">
    <source>
        <dbReference type="EMBL" id="ACC81824.1"/>
    </source>
</evidence>
<dbReference type="RefSeq" id="WP_012409800.1">
    <property type="nucleotide sequence ID" value="NC_010628.1"/>
</dbReference>
<sequence>MSNLIDAQPLPCKTICNDCAFHVLEGVVQCIHPDEAGVNCATVNFCNSFQPMQEVDSPCVTYGNDQE</sequence>
<organism evidence="1 2">
    <name type="scientific">Nostoc punctiforme (strain ATCC 29133 / PCC 73102)</name>
    <dbReference type="NCBI Taxonomy" id="63737"/>
    <lineage>
        <taxon>Bacteria</taxon>
        <taxon>Bacillati</taxon>
        <taxon>Cyanobacteriota</taxon>
        <taxon>Cyanophyceae</taxon>
        <taxon>Nostocales</taxon>
        <taxon>Nostocaceae</taxon>
        <taxon>Nostoc</taxon>
    </lineage>
</organism>
<name>B2J0X3_NOSP7</name>
<dbReference type="eggNOG" id="ENOG503458P">
    <property type="taxonomic scope" value="Bacteria"/>
</dbReference>
<dbReference type="HOGENOM" id="CLU_200482_0_0_3"/>
<proteinExistence type="predicted"/>